<evidence type="ECO:0000256" key="1">
    <source>
        <dbReference type="ARBA" id="ARBA00010876"/>
    </source>
</evidence>
<dbReference type="InterPro" id="IPR023509">
    <property type="entry name" value="DTD-like_sf"/>
</dbReference>
<dbReference type="GO" id="GO:0009982">
    <property type="term" value="F:pseudouridine synthase activity"/>
    <property type="evidence" value="ECO:0007669"/>
    <property type="project" value="InterPro"/>
</dbReference>
<feature type="region of interest" description="Disordered" evidence="3">
    <location>
        <begin position="1471"/>
        <end position="1496"/>
    </location>
</feature>
<dbReference type="EMBL" id="CAJNJA010025252">
    <property type="protein sequence ID" value="CAE7539909.1"/>
    <property type="molecule type" value="Genomic_DNA"/>
</dbReference>
<dbReference type="GO" id="GO:0032259">
    <property type="term" value="P:methylation"/>
    <property type="evidence" value="ECO:0007669"/>
    <property type="project" value="InterPro"/>
</dbReference>
<feature type="region of interest" description="Disordered" evidence="3">
    <location>
        <begin position="2730"/>
        <end position="2756"/>
    </location>
</feature>
<evidence type="ECO:0000259" key="5">
    <source>
        <dbReference type="Pfam" id="PF01170"/>
    </source>
</evidence>
<feature type="compositionally biased region" description="Basic and acidic residues" evidence="3">
    <location>
        <begin position="2673"/>
        <end position="2684"/>
    </location>
</feature>
<accession>A0A812TW56</accession>
<dbReference type="Gene3D" id="3.30.2350.10">
    <property type="entry name" value="Pseudouridine synthase"/>
    <property type="match status" value="1"/>
</dbReference>
<feature type="compositionally biased region" description="Low complexity" evidence="3">
    <location>
        <begin position="2035"/>
        <end position="2045"/>
    </location>
</feature>
<dbReference type="InterPro" id="IPR050188">
    <property type="entry name" value="RluA_PseudoU_synthase"/>
</dbReference>
<dbReference type="GO" id="GO:0008168">
    <property type="term" value="F:methyltransferase activity"/>
    <property type="evidence" value="ECO:0007669"/>
    <property type="project" value="InterPro"/>
</dbReference>
<dbReference type="InterPro" id="IPR002052">
    <property type="entry name" value="DNA_methylase_N6_adenine_CS"/>
</dbReference>
<dbReference type="InterPro" id="IPR029063">
    <property type="entry name" value="SAM-dependent_MTases_sf"/>
</dbReference>
<comment type="similarity">
    <text evidence="1">Belongs to the pseudouridine synthase RluA family.</text>
</comment>
<organism evidence="6 7">
    <name type="scientific">Symbiodinium necroappetens</name>
    <dbReference type="NCBI Taxonomy" id="1628268"/>
    <lineage>
        <taxon>Eukaryota</taxon>
        <taxon>Sar</taxon>
        <taxon>Alveolata</taxon>
        <taxon>Dinophyceae</taxon>
        <taxon>Suessiales</taxon>
        <taxon>Symbiodiniaceae</taxon>
        <taxon>Symbiodinium</taxon>
    </lineage>
</organism>
<dbReference type="PROSITE" id="PS00092">
    <property type="entry name" value="N6_MTASE"/>
    <property type="match status" value="1"/>
</dbReference>
<evidence type="ECO:0000259" key="4">
    <source>
        <dbReference type="Pfam" id="PF00849"/>
    </source>
</evidence>
<feature type="region of interest" description="Disordered" evidence="3">
    <location>
        <begin position="2035"/>
        <end position="2057"/>
    </location>
</feature>
<dbReference type="InterPro" id="IPR006145">
    <property type="entry name" value="PsdUridine_synth_RsuA/RluA"/>
</dbReference>
<dbReference type="SUPFAM" id="SSF69500">
    <property type="entry name" value="DTD-like"/>
    <property type="match status" value="1"/>
</dbReference>
<dbReference type="PANTHER" id="PTHR21600:SF87">
    <property type="entry name" value="RNA PSEUDOURIDYLATE SYNTHASE DOMAIN-CONTAINING PROTEIN 1"/>
    <property type="match status" value="1"/>
</dbReference>
<feature type="compositionally biased region" description="Polar residues" evidence="3">
    <location>
        <begin position="2742"/>
        <end position="2756"/>
    </location>
</feature>
<evidence type="ECO:0000256" key="3">
    <source>
        <dbReference type="SAM" id="MobiDB-lite"/>
    </source>
</evidence>
<dbReference type="OrthoDB" id="428006at2759"/>
<proteinExistence type="inferred from homology"/>
<dbReference type="GO" id="GO:0051499">
    <property type="term" value="F:D-aminoacyl-tRNA deacylase activity"/>
    <property type="evidence" value="ECO:0007669"/>
    <property type="project" value="InterPro"/>
</dbReference>
<dbReference type="SUPFAM" id="SSF55120">
    <property type="entry name" value="Pseudouridine synthase"/>
    <property type="match status" value="1"/>
</dbReference>
<dbReference type="InterPro" id="IPR020103">
    <property type="entry name" value="PsdUridine_synth_cat_dom_sf"/>
</dbReference>
<feature type="coiled-coil region" evidence="2">
    <location>
        <begin position="2579"/>
        <end position="2646"/>
    </location>
</feature>
<dbReference type="Pfam" id="PF02580">
    <property type="entry name" value="Tyr_Deacylase"/>
    <property type="match status" value="1"/>
</dbReference>
<dbReference type="SUPFAM" id="SSF53448">
    <property type="entry name" value="Nucleotide-diphospho-sugar transferases"/>
    <property type="match status" value="1"/>
</dbReference>
<name>A0A812TW56_9DINO</name>
<dbReference type="GO" id="GO:0003723">
    <property type="term" value="F:RNA binding"/>
    <property type="evidence" value="ECO:0007669"/>
    <property type="project" value="InterPro"/>
</dbReference>
<dbReference type="GO" id="GO:0043527">
    <property type="term" value="C:tRNA methyltransferase complex"/>
    <property type="evidence" value="ECO:0007669"/>
    <property type="project" value="UniProtKB-ARBA"/>
</dbReference>
<dbReference type="CDD" id="cd02440">
    <property type="entry name" value="AdoMet_MTases"/>
    <property type="match status" value="1"/>
</dbReference>
<evidence type="ECO:0000313" key="6">
    <source>
        <dbReference type="EMBL" id="CAE7539909.1"/>
    </source>
</evidence>
<dbReference type="SUPFAM" id="SSF53335">
    <property type="entry name" value="S-adenosyl-L-methionine-dependent methyltransferases"/>
    <property type="match status" value="1"/>
</dbReference>
<dbReference type="InterPro" id="IPR029044">
    <property type="entry name" value="Nucleotide-diphossugar_trans"/>
</dbReference>
<gene>
    <name evidence="6" type="primary">rluD</name>
    <name evidence="6" type="ORF">SNEC2469_LOCUS15540</name>
</gene>
<feature type="coiled-coil region" evidence="2">
    <location>
        <begin position="2224"/>
        <end position="2258"/>
    </location>
</feature>
<dbReference type="PANTHER" id="PTHR21600">
    <property type="entry name" value="MITOCHONDRIAL RNA PSEUDOURIDINE SYNTHASE"/>
    <property type="match status" value="1"/>
</dbReference>
<feature type="non-terminal residue" evidence="6">
    <location>
        <position position="1"/>
    </location>
</feature>
<protein>
    <submittedName>
        <fullName evidence="6">RluD protein</fullName>
    </submittedName>
</protein>
<sequence>MAAEYQAVVDDFRSNGGSKVKLISSEVDFGVYGRFLLASAARTRYVYIVDDDVSFPVSATGQYLRHIRKQPGVWGHAGHIRRGDPEIARWVDRPKKPVAVDYANAAWFLETRWIASAFLREPPLSRLTGEDMHLSYMLRKVLGLQTWVVGWKRDKHPLSRYRLSMTDRTTLTPPIFSFRSFLARAQMARGPALRYPPSLDALAFVETIDQVQSVLKMVRQCPKASGRPDSLALLHTGLPTTDVEALAADICAELATSCHFVPFEVCGEVCEEMGFARVTTLNMRVGQPALSFNDTASLGFLAADALEAAFGLLQELRVAQLWLPCKDTWTSRAVHLAAELYTEGESGELVTILVPCQDVREELDGLAASSPQRATSLLVALRHWPEALEALQALAKLQLQVNEIHYNVVLKACGWRQSCFVLEAMQACGIKPDERSFSAAINPCRGGGLWELAFEHVRASWQTWLKPKHSMRLDRSPDLVDTPVSILENAIPARKRNLNCTTLSESYYMQGELGLLQARGRHRSVSARELSRLATGLFIQGNDRLAHVGVQWSTISDVLLNVESTSTVSTICEGGGGFIDFTSALDSCGERVKMQFCTEEGLGGRGGERLPNDVVAFGAAVGAVASTGTWPLALHTATSMATAQVSLNSRVLTPLLSACDAGLVWSKAIQYLRAAPIAAWFPIIASVNHSFYNYSSDDALGGHAVPTELVGHILQFVIRADVRPDRVAHRIAVSACTTVSAWTRALHLGAGGQAAERARQWQVALALLRATPCVDEDLSQRAWALAKSPESARPETAAQASSIRQEAFEITESALQAMNTFQASELASLVWSLASITCAEPRLLAKSFEYLLHNHRVRGLPFRELASLAMSSAGSCFENCASSLQAVRLFQAVQDELISQAASSQLPAAPAVLQDLAARVLDTVWACQFSDQLGKRTVRAARTLLQDIGSRFSPSVSLVSTQQARQGDPIGPGFPHAVLELGDRCVIYKPPSLWQVDDGKDEPQDASLRLSHFTQALYPPRCWPILKDRSHSRGFLHRLDIPTSGLILTAKTHRAFYDLRLQLSLGQMMREYCVLSHGFAPFARSAIRCRVHWFGNGRQAASIVAAAGRPASSKLKVLGVGHFTELVLSLLAIHILTGRQHQIRLQMSHVGHPTVSDKRYFSLPNCLQDLAWCPRNFLHRYRLTFLDRDARPAEVREPLPCDLRGALGQVRPLRSEAAFRSWMAAEPPKGWSELASVQKALCQVLLLHGGELPVSIAGDELRRRHSQIWKDWKSKVPDASLLRLCSAAQPYGLSLENLESLDEQAASSGEPVIRLQRSEAETGSFVPLGGYDAADSQQEFPEESNFLRSALVSRFERHPSGSQGGAVPVAWLTIALEKELLRHIRFFPQYEQAAVAIVPELGAILVETSAATATSQTAKAVRKQCMANRLVAFLLQGADFIYEPAETEEPAARLMQGLVRRTSEAFAKESFAPRAEDCQASPLTSRPPPATSVGEGRRTWRRAMAEMPRSTNELTETLKLFRAAEIWVLFLRAQGSRSKEAALMALGFEVAALHAGIQPSCWREVAPGLVVLATREGSLEQSFLSAAGSLTALRRPPVRLSKHAAFETSPELAAAVAEFLALQGCSTWWLEVLLREPPVDASLLPLKPCHGADMALDVVALAGPDLARKLQRQSSGPGHVHLVAFQAGSTSYLVGQEVAIANGPCLPASWHQMWSSRNFKFSAGLDSWVASTVISIALLECEKGKGSRASRSLLDACCGSGTLAAVAAASGRFATVMASDINSAFAERAQENFRLCSFGTEIQVLIHDATTSFADLVEQPDVVVANPPWGWRIGSGSDTSLQIIRNLMREFPEAVIALICPELVSDQAESEKCCSAGKSAGWECEMVNGLVVNRIGVGLVLYIGFRDGDTGDELKTLAAKVAKVQLWPDVSLVGSDGDSNADPPRPSNIVDCGYEVLVVLQQSLHATFPGPQPSQREAMDETEAQLLFQEFLKQLRVRYQEEMVVAAPFGEGVRVETSSDGTGLFDLSVLNEPRGPARAGKAAGRPPAPGKTAQAGGISVETVSKALRKLGQVHRSKLEKTSSQIYMAMGTKKFRDTLAEATQDVATDFAEALDSASHYFSERQQEQITAWTGLAMSSAAEEPFRLQRRVAGIGAMPCRMQWVRALALVLVVTANGAATPVQKVLTALESMKTTKSKEMQDEKLQFAKFEQFCTSELGYKRADLKELSSKIELTRADIDSLDAEASRLSEEIAGHEAHTAKLEKSKANATEVREAEAADYDALKTDLGESVTAIDAALKTLQEQDYDREQVLVQVHRAAELAHLSEEDLDSLSKVFSMEKPTAPKADAYEFQSGNVIEMLKMLQAKFVNQTAEADMAETKKKNSYNLLLTSLNNGIDVSKKATEKKGTFKSSTLSQKAEKEATKAKLDEDYTADQKLASDLDTECKVKASDFAERQRLRSDEMTAITQALKIILSRTSPYLHAGTSLAALRAEGRRQDPVLDRTLRFLQAQATALDSTTLRVLVERLRQKDVPDGAAGPVQRIAAMLKELMSKIKNSDVDDASQQVWCDKELKTNGEARETKTSEIEELKAEIDRLQALLAELGEENSKLASDISALDKSIKDTTVMREEEKAANLKNLHETTEGKEAVAEATQILRDFYSNLGPSFVQLRSNESHHQDSRKPEFAAGDYGDSGQSKVLELMQEMTADLAQEANEIQATENTAEKEFQTFLADSQEDRSKKQTTQQKNEMTISSQSNVLSQRKVDLLATEQQLAAANDYYEELHGKCLDKSTNFAA</sequence>
<dbReference type="GO" id="GO:0000455">
    <property type="term" value="P:enzyme-directed rRNA pseudouridine synthesis"/>
    <property type="evidence" value="ECO:0007669"/>
    <property type="project" value="TreeGrafter"/>
</dbReference>
<dbReference type="Proteomes" id="UP000601435">
    <property type="component" value="Unassembled WGS sequence"/>
</dbReference>
<keyword evidence="2" id="KW-0175">Coiled coil</keyword>
<dbReference type="Gene3D" id="1.25.40.10">
    <property type="entry name" value="Tetratricopeptide repeat domain"/>
    <property type="match status" value="1"/>
</dbReference>
<dbReference type="CDD" id="cd02869">
    <property type="entry name" value="PseudoU_synth_RluA_like"/>
    <property type="match status" value="1"/>
</dbReference>
<reference evidence="6" key="1">
    <citation type="submission" date="2021-02" db="EMBL/GenBank/DDBJ databases">
        <authorList>
            <person name="Dougan E. K."/>
            <person name="Rhodes N."/>
            <person name="Thang M."/>
            <person name="Chan C."/>
        </authorList>
    </citation>
    <scope>NUCLEOTIDE SEQUENCE</scope>
</reference>
<feature type="region of interest" description="Disordered" evidence="3">
    <location>
        <begin position="2672"/>
        <end position="2693"/>
    </location>
</feature>
<dbReference type="InterPro" id="IPR003732">
    <property type="entry name" value="Daa-tRNA_deacyls_DTD"/>
</dbReference>
<dbReference type="GO" id="GO:0005737">
    <property type="term" value="C:cytoplasm"/>
    <property type="evidence" value="ECO:0007669"/>
    <property type="project" value="InterPro"/>
</dbReference>
<feature type="domain" description="Ribosomal RNA large subunit methyltransferase K/L-like methyltransferase" evidence="5">
    <location>
        <begin position="1746"/>
        <end position="1851"/>
    </location>
</feature>
<dbReference type="InterPro" id="IPR000241">
    <property type="entry name" value="RlmKL-like_Mtase"/>
</dbReference>
<dbReference type="Gene3D" id="3.50.80.10">
    <property type="entry name" value="D-tyrosyl-tRNA(Tyr) deacylase"/>
    <property type="match status" value="1"/>
</dbReference>
<evidence type="ECO:0000313" key="7">
    <source>
        <dbReference type="Proteomes" id="UP000601435"/>
    </source>
</evidence>
<dbReference type="InterPro" id="IPR011990">
    <property type="entry name" value="TPR-like_helical_dom_sf"/>
</dbReference>
<keyword evidence="7" id="KW-1185">Reference proteome</keyword>
<dbReference type="Gene3D" id="3.40.50.150">
    <property type="entry name" value="Vaccinia Virus protein VP39"/>
    <property type="match status" value="1"/>
</dbReference>
<dbReference type="Pfam" id="PF01170">
    <property type="entry name" value="UPF0020"/>
    <property type="match status" value="1"/>
</dbReference>
<feature type="domain" description="Pseudouridine synthase RsuA/RluA-like" evidence="4">
    <location>
        <begin position="1034"/>
        <end position="1149"/>
    </location>
</feature>
<evidence type="ECO:0000256" key="2">
    <source>
        <dbReference type="SAM" id="Coils"/>
    </source>
</evidence>
<comment type="caution">
    <text evidence="6">The sequence shown here is derived from an EMBL/GenBank/DDBJ whole genome shotgun (WGS) entry which is preliminary data.</text>
</comment>
<dbReference type="Pfam" id="PF00849">
    <property type="entry name" value="PseudoU_synth_2"/>
    <property type="match status" value="1"/>
</dbReference>